<dbReference type="AlphaFoldDB" id="A0A6M3IRK9"/>
<organism evidence="1">
    <name type="scientific">viral metagenome</name>
    <dbReference type="NCBI Taxonomy" id="1070528"/>
    <lineage>
        <taxon>unclassified sequences</taxon>
        <taxon>metagenomes</taxon>
        <taxon>organismal metagenomes</taxon>
    </lineage>
</organism>
<gene>
    <name evidence="2" type="ORF">MM415A05213_0008</name>
    <name evidence="1" type="ORF">MM415B01367_0013</name>
</gene>
<dbReference type="EMBL" id="MT141353">
    <property type="protein sequence ID" value="QJA59082.1"/>
    <property type="molecule type" value="Genomic_DNA"/>
</dbReference>
<reference evidence="1" key="1">
    <citation type="submission" date="2020-03" db="EMBL/GenBank/DDBJ databases">
        <title>The deep terrestrial virosphere.</title>
        <authorList>
            <person name="Holmfeldt K."/>
            <person name="Nilsson E."/>
            <person name="Simone D."/>
            <person name="Lopez-Fernandez M."/>
            <person name="Wu X."/>
            <person name="de Brujin I."/>
            <person name="Lundin D."/>
            <person name="Andersson A."/>
            <person name="Bertilsson S."/>
            <person name="Dopson M."/>
        </authorList>
    </citation>
    <scope>NUCLEOTIDE SEQUENCE</scope>
    <source>
        <strain evidence="2">MM415A05213</strain>
        <strain evidence="1">MM415B01367</strain>
    </source>
</reference>
<evidence type="ECO:0000313" key="1">
    <source>
        <dbReference type="EMBL" id="QJA59082.1"/>
    </source>
</evidence>
<proteinExistence type="predicted"/>
<sequence length="153" mass="17466">MFEHEFKLINNVPESALKEGAKLKGRWDIEVFNNREEMKLISRSHCQNVITNEMLASLQLTDGIKLSDLTTVELTGLITYYLSITEGLKLSDTPLAGMTAGVQLSDGIKLSDEFFKRFLRLVRYTIDLHDKSKAIDLHDKSKTIDFNDDERTI</sequence>
<protein>
    <submittedName>
        <fullName evidence="1">Uncharacterized protein</fullName>
    </submittedName>
</protein>
<accession>A0A6M3IRK9</accession>
<evidence type="ECO:0000313" key="2">
    <source>
        <dbReference type="EMBL" id="QJA69022.1"/>
    </source>
</evidence>
<name>A0A6M3IRK9_9ZZZZ</name>
<dbReference type="EMBL" id="MT141670">
    <property type="protein sequence ID" value="QJA69022.1"/>
    <property type="molecule type" value="Genomic_DNA"/>
</dbReference>